<keyword evidence="1" id="KW-0472">Membrane</keyword>
<feature type="transmembrane region" description="Helical" evidence="1">
    <location>
        <begin position="29"/>
        <end position="50"/>
    </location>
</feature>
<dbReference type="PANTHER" id="PTHR33133:SF1">
    <property type="entry name" value="EXPRESSED PROTEIN-RELATED"/>
    <property type="match status" value="1"/>
</dbReference>
<comment type="caution">
    <text evidence="2">The sequence shown here is derived from an EMBL/GenBank/DDBJ whole genome shotgun (WGS) entry which is preliminary data.</text>
</comment>
<dbReference type="RefSeq" id="WP_094884986.1">
    <property type="nucleotide sequence ID" value="NZ_NPMS01000002.1"/>
</dbReference>
<dbReference type="OrthoDB" id="2375893at2"/>
<evidence type="ECO:0000313" key="2">
    <source>
        <dbReference type="EMBL" id="OZU89434.1"/>
    </source>
</evidence>
<keyword evidence="1" id="KW-1133">Transmembrane helix</keyword>
<dbReference type="PANTHER" id="PTHR33133">
    <property type="entry name" value="OS08G0107100 PROTEIN-RELATED"/>
    <property type="match status" value="1"/>
</dbReference>
<feature type="transmembrane region" description="Helical" evidence="1">
    <location>
        <begin position="220"/>
        <end position="245"/>
    </location>
</feature>
<keyword evidence="1" id="KW-0812">Transmembrane</keyword>
<reference evidence="2 3" key="1">
    <citation type="submission" date="2017-08" db="EMBL/GenBank/DDBJ databases">
        <title>Virgibacillus indicus sp. nov. and Virgibacillus profoundi sp. nov, two moderately halophilic bacteria isolated from marine sediment by using the Microfluidic Streak Plate.</title>
        <authorList>
            <person name="Xu B."/>
            <person name="Hu B."/>
            <person name="Wang J."/>
            <person name="Zhu Y."/>
            <person name="Huang L."/>
            <person name="Du W."/>
            <person name="Huang Y."/>
        </authorList>
    </citation>
    <scope>NUCLEOTIDE SEQUENCE [LARGE SCALE GENOMIC DNA]</scope>
    <source>
        <strain evidence="2 3">IO3-P2-C2</strain>
    </source>
</reference>
<evidence type="ECO:0000256" key="1">
    <source>
        <dbReference type="SAM" id="Phobius"/>
    </source>
</evidence>
<evidence type="ECO:0008006" key="4">
    <source>
        <dbReference type="Google" id="ProtNLM"/>
    </source>
</evidence>
<feature type="transmembrane region" description="Helical" evidence="1">
    <location>
        <begin position="251"/>
        <end position="278"/>
    </location>
</feature>
<organism evidence="2 3">
    <name type="scientific">Virgibacillus indicus</name>
    <dbReference type="NCBI Taxonomy" id="2024554"/>
    <lineage>
        <taxon>Bacteria</taxon>
        <taxon>Bacillati</taxon>
        <taxon>Bacillota</taxon>
        <taxon>Bacilli</taxon>
        <taxon>Bacillales</taxon>
        <taxon>Bacillaceae</taxon>
        <taxon>Virgibacillus</taxon>
    </lineage>
</organism>
<dbReference type="Proteomes" id="UP000216498">
    <property type="component" value="Unassembled WGS sequence"/>
</dbReference>
<name>A0A265ND95_9BACI</name>
<feature type="transmembrane region" description="Helical" evidence="1">
    <location>
        <begin position="85"/>
        <end position="107"/>
    </location>
</feature>
<dbReference type="EMBL" id="NPMS01000002">
    <property type="protein sequence ID" value="OZU89434.1"/>
    <property type="molecule type" value="Genomic_DNA"/>
</dbReference>
<accession>A0A265ND95</accession>
<feature type="transmembrane region" description="Helical" evidence="1">
    <location>
        <begin position="128"/>
        <end position="154"/>
    </location>
</feature>
<keyword evidence="3" id="KW-1185">Reference proteome</keyword>
<evidence type="ECO:0000313" key="3">
    <source>
        <dbReference type="Proteomes" id="UP000216498"/>
    </source>
</evidence>
<sequence>MNDKFGRAKGFSEILDHTFQLLKSHFSTFFLIFLIILGPVFLLEALFLLASGTSFFRQVGSGSNWFEQIISGYDESLNNSMGSDFFIGFAMLVLTPIGYAAVLFAVVQVRNDEKFTAGTVIKRAFSRFWPLLGSSVIIGAILIGLIIAVAFLIIIPGVITGLGDPLIGIILSIGLLLGIGLVVALLFTRWCFYLSTVVFEEGFPGFAESWRLTKKHTWRIFGLFLLIILITTIVGAAIEGVFTFILGNSVLYVIIVDLIAMLTSMITAVAYAVIYFDLKLRQDGDDLREMIDDYQKN</sequence>
<gene>
    <name evidence="2" type="ORF">CIL03_06910</name>
</gene>
<feature type="transmembrane region" description="Helical" evidence="1">
    <location>
        <begin position="166"/>
        <end position="187"/>
    </location>
</feature>
<dbReference type="AlphaFoldDB" id="A0A265ND95"/>
<protein>
    <recommendedName>
        <fullName evidence="4">Glycerophosphoryl diester phosphodiesterase membrane domain-containing protein</fullName>
    </recommendedName>
</protein>
<proteinExistence type="predicted"/>